<dbReference type="AlphaFoldDB" id="A0AAD7ZJM3"/>
<accession>A0AAD7ZJM3</accession>
<feature type="non-terminal residue" evidence="1">
    <location>
        <position position="75"/>
    </location>
</feature>
<evidence type="ECO:0000313" key="1">
    <source>
        <dbReference type="EMBL" id="KAJ9581915.1"/>
    </source>
</evidence>
<proteinExistence type="predicted"/>
<dbReference type="EMBL" id="JASPKZ010007835">
    <property type="protein sequence ID" value="KAJ9581915.1"/>
    <property type="molecule type" value="Genomic_DNA"/>
</dbReference>
<sequence length="75" mass="8569">LKLTQKKGQNQQLKLTQKKGHIYMIGQNGITPKEDQKSENSILKYIYYAKIIIPASISKFSSRFTVRVGIKLDIS</sequence>
<comment type="caution">
    <text evidence="1">The sequence shown here is derived from an EMBL/GenBank/DDBJ whole genome shotgun (WGS) entry which is preliminary data.</text>
</comment>
<reference evidence="1" key="2">
    <citation type="submission" date="2023-05" db="EMBL/GenBank/DDBJ databases">
        <authorList>
            <person name="Fouks B."/>
        </authorList>
    </citation>
    <scope>NUCLEOTIDE SEQUENCE</scope>
    <source>
        <strain evidence="1">Stay&amp;Tobe</strain>
        <tissue evidence="1">Testes</tissue>
    </source>
</reference>
<organism evidence="1 2">
    <name type="scientific">Diploptera punctata</name>
    <name type="common">Pacific beetle cockroach</name>
    <dbReference type="NCBI Taxonomy" id="6984"/>
    <lineage>
        <taxon>Eukaryota</taxon>
        <taxon>Metazoa</taxon>
        <taxon>Ecdysozoa</taxon>
        <taxon>Arthropoda</taxon>
        <taxon>Hexapoda</taxon>
        <taxon>Insecta</taxon>
        <taxon>Pterygota</taxon>
        <taxon>Neoptera</taxon>
        <taxon>Polyneoptera</taxon>
        <taxon>Dictyoptera</taxon>
        <taxon>Blattodea</taxon>
        <taxon>Blaberoidea</taxon>
        <taxon>Blaberidae</taxon>
        <taxon>Diplopterinae</taxon>
        <taxon>Diploptera</taxon>
    </lineage>
</organism>
<keyword evidence="2" id="KW-1185">Reference proteome</keyword>
<gene>
    <name evidence="1" type="ORF">L9F63_003735</name>
</gene>
<feature type="non-terminal residue" evidence="1">
    <location>
        <position position="1"/>
    </location>
</feature>
<protein>
    <submittedName>
        <fullName evidence="1">Uncharacterized protein</fullName>
    </submittedName>
</protein>
<reference evidence="1" key="1">
    <citation type="journal article" date="2023" name="IScience">
        <title>Live-bearing cockroach genome reveals convergent evolutionary mechanisms linked to viviparity in insects and beyond.</title>
        <authorList>
            <person name="Fouks B."/>
            <person name="Harrison M.C."/>
            <person name="Mikhailova A.A."/>
            <person name="Marchal E."/>
            <person name="English S."/>
            <person name="Carruthers M."/>
            <person name="Jennings E.C."/>
            <person name="Chiamaka E.L."/>
            <person name="Frigard R.A."/>
            <person name="Pippel M."/>
            <person name="Attardo G.M."/>
            <person name="Benoit J.B."/>
            <person name="Bornberg-Bauer E."/>
            <person name="Tobe S.S."/>
        </authorList>
    </citation>
    <scope>NUCLEOTIDE SEQUENCE</scope>
    <source>
        <strain evidence="1">Stay&amp;Tobe</strain>
    </source>
</reference>
<name>A0AAD7ZJM3_DIPPU</name>
<dbReference type="Proteomes" id="UP001233999">
    <property type="component" value="Unassembled WGS sequence"/>
</dbReference>
<evidence type="ECO:0000313" key="2">
    <source>
        <dbReference type="Proteomes" id="UP001233999"/>
    </source>
</evidence>